<keyword evidence="2" id="KW-0812">Transmembrane</keyword>
<feature type="compositionally biased region" description="Basic and acidic residues" evidence="1">
    <location>
        <begin position="57"/>
        <end position="66"/>
    </location>
</feature>
<feature type="region of interest" description="Disordered" evidence="1">
    <location>
        <begin position="301"/>
        <end position="340"/>
    </location>
</feature>
<evidence type="ECO:0000256" key="1">
    <source>
        <dbReference type="SAM" id="MobiDB-lite"/>
    </source>
</evidence>
<feature type="compositionally biased region" description="Acidic residues" evidence="1">
    <location>
        <begin position="40"/>
        <end position="56"/>
    </location>
</feature>
<gene>
    <name evidence="3" type="ORF">WN67_18845</name>
</gene>
<keyword evidence="4" id="KW-1185">Reference proteome</keyword>
<proteinExistence type="predicted"/>
<protein>
    <submittedName>
        <fullName evidence="3">Uncharacterized protein</fullName>
    </submittedName>
</protein>
<evidence type="ECO:0000313" key="4">
    <source>
        <dbReference type="Proteomes" id="UP000034150"/>
    </source>
</evidence>
<feature type="compositionally biased region" description="Low complexity" evidence="1">
    <location>
        <begin position="320"/>
        <end position="331"/>
    </location>
</feature>
<dbReference type="OrthoDB" id="4526353at2"/>
<sequence>MTLTNDQWSDDLAAEDDDGFGFPQAPTFTLPAESPAGYTDLDEVAPDPADELADNDSGERGFGDCRDPEDDYADPDEGVADHDDYPVEGQALNGPVGGGQTDAAEPRRARRFDGKVAAGFAAAGLVAVLVAIVGAVAVYGSDEPKPTGAPNGADAMALPPTRSAAPAPAAAPTLDRPISFTADALGSCAEGSTSAQTMAGTDPHAAFVCVRGGGDGQVIDIELPGTHLITAISGEFGWVGTDASGSKPWSQYRVVTTVQYTFNDTDATLVTQETKNVHGEAVQPIKRVLASKIRMLIRETSRPPAQPAGGASTAPTKPNGPLGLELPQLPGALGGGQQNSDPVDAAFAIKSLKIIGHKPV</sequence>
<feature type="compositionally biased region" description="Acidic residues" evidence="1">
    <location>
        <begin position="67"/>
        <end position="78"/>
    </location>
</feature>
<keyword evidence="2" id="KW-1133">Transmembrane helix</keyword>
<dbReference type="PATRIC" id="fig|1807.13.peg.4643"/>
<dbReference type="EMBL" id="LAUZ02000069">
    <property type="protein sequence ID" value="KKF00447.1"/>
    <property type="molecule type" value="Genomic_DNA"/>
</dbReference>
<keyword evidence="2" id="KW-0472">Membrane</keyword>
<comment type="caution">
    <text evidence="3">The sequence shown here is derived from an EMBL/GenBank/DDBJ whole genome shotgun (WGS) entry which is preliminary data.</text>
</comment>
<feature type="transmembrane region" description="Helical" evidence="2">
    <location>
        <begin position="116"/>
        <end position="140"/>
    </location>
</feature>
<dbReference type="RefSeq" id="WP_046364555.1">
    <property type="nucleotide sequence ID" value="NZ_LAUZ02000069.1"/>
</dbReference>
<dbReference type="Proteomes" id="UP000034150">
    <property type="component" value="Unassembled WGS sequence"/>
</dbReference>
<evidence type="ECO:0000256" key="2">
    <source>
        <dbReference type="SAM" id="Phobius"/>
    </source>
</evidence>
<name>A0A0M2K0K9_9MYCO</name>
<accession>A0A0M2K0K9</accession>
<reference evidence="3 4" key="1">
    <citation type="journal article" date="2015" name="Genome Announc.">
        <title>Draft Genome Sequence of Mycobacterium obuense Strain UC1, Isolated from Patient Sputum.</title>
        <authorList>
            <person name="Greninger A.L."/>
            <person name="Cunningham G."/>
            <person name="Hsu E.D."/>
            <person name="Yu J.M."/>
            <person name="Chiu C.Y."/>
            <person name="Miller S."/>
        </authorList>
    </citation>
    <scope>NUCLEOTIDE SEQUENCE [LARGE SCALE GENOMIC DNA]</scope>
    <source>
        <strain evidence="3 4">UC1</strain>
    </source>
</reference>
<dbReference type="AlphaFoldDB" id="A0A0M2K0K9"/>
<feature type="region of interest" description="Disordered" evidence="1">
    <location>
        <begin position="1"/>
        <end position="106"/>
    </location>
</feature>
<evidence type="ECO:0000313" key="3">
    <source>
        <dbReference type="EMBL" id="KKF00447.1"/>
    </source>
</evidence>
<feature type="compositionally biased region" description="Acidic residues" evidence="1">
    <location>
        <begin position="8"/>
        <end position="19"/>
    </location>
</feature>
<organism evidence="3 4">
    <name type="scientific">Mycolicibacterium obuense</name>
    <dbReference type="NCBI Taxonomy" id="1807"/>
    <lineage>
        <taxon>Bacteria</taxon>
        <taxon>Bacillati</taxon>
        <taxon>Actinomycetota</taxon>
        <taxon>Actinomycetes</taxon>
        <taxon>Mycobacteriales</taxon>
        <taxon>Mycobacteriaceae</taxon>
        <taxon>Mycolicibacterium</taxon>
    </lineage>
</organism>